<keyword evidence="7" id="KW-1185">Reference proteome</keyword>
<evidence type="ECO:0000259" key="5">
    <source>
        <dbReference type="SMART" id="SM00475"/>
    </source>
</evidence>
<dbReference type="CDD" id="cd09859">
    <property type="entry name" value="PIN_53EXO"/>
    <property type="match status" value="1"/>
</dbReference>
<evidence type="ECO:0000313" key="7">
    <source>
        <dbReference type="Proteomes" id="UP000325187"/>
    </source>
</evidence>
<keyword evidence="1" id="KW-0540">Nuclease</keyword>
<dbReference type="SUPFAM" id="SSF47807">
    <property type="entry name" value="5' to 3' exonuclease, C-terminal subdomain"/>
    <property type="match status" value="1"/>
</dbReference>
<evidence type="ECO:0000256" key="3">
    <source>
        <dbReference type="ARBA" id="ARBA00022839"/>
    </source>
</evidence>
<dbReference type="Proteomes" id="UP000325187">
    <property type="component" value="Unassembled WGS sequence"/>
</dbReference>
<dbReference type="CDD" id="cd09898">
    <property type="entry name" value="H3TH_53EXO"/>
    <property type="match status" value="1"/>
</dbReference>
<dbReference type="InterPro" id="IPR002421">
    <property type="entry name" value="5-3_exonuclease"/>
</dbReference>
<dbReference type="GO" id="GO:0008409">
    <property type="term" value="F:5'-3' exonuclease activity"/>
    <property type="evidence" value="ECO:0007669"/>
    <property type="project" value="InterPro"/>
</dbReference>
<dbReference type="SUPFAM" id="SSF88723">
    <property type="entry name" value="PIN domain-like"/>
    <property type="match status" value="1"/>
</dbReference>
<keyword evidence="4" id="KW-0238">DNA-binding</keyword>
<dbReference type="InterPro" id="IPR038969">
    <property type="entry name" value="FEN"/>
</dbReference>
<gene>
    <name evidence="6" type="ORF">JCM17845_03850</name>
</gene>
<evidence type="ECO:0000256" key="1">
    <source>
        <dbReference type="ARBA" id="ARBA00022722"/>
    </source>
</evidence>
<dbReference type="Pfam" id="PF01367">
    <property type="entry name" value="5_3_exonuc"/>
    <property type="match status" value="1"/>
</dbReference>
<dbReference type="SMART" id="SM00279">
    <property type="entry name" value="HhH2"/>
    <property type="match status" value="1"/>
</dbReference>
<dbReference type="InterPro" id="IPR029060">
    <property type="entry name" value="PIN-like_dom_sf"/>
</dbReference>
<keyword evidence="3" id="KW-0269">Exonuclease</keyword>
<organism evidence="6 7">
    <name type="scientific">Iodidimonas gelatinilytica</name>
    <dbReference type="NCBI Taxonomy" id="1236966"/>
    <lineage>
        <taxon>Bacteria</taxon>
        <taxon>Pseudomonadati</taxon>
        <taxon>Pseudomonadota</taxon>
        <taxon>Alphaproteobacteria</taxon>
        <taxon>Iodidimonadales</taxon>
        <taxon>Iodidimonadaceae</taxon>
        <taxon>Iodidimonas</taxon>
    </lineage>
</organism>
<dbReference type="InterPro" id="IPR020045">
    <property type="entry name" value="DNA_polI_H3TH"/>
</dbReference>
<keyword evidence="2" id="KW-0378">Hydrolase</keyword>
<evidence type="ECO:0000256" key="4">
    <source>
        <dbReference type="ARBA" id="ARBA00023125"/>
    </source>
</evidence>
<dbReference type="GO" id="GO:0033567">
    <property type="term" value="P:DNA replication, Okazaki fragment processing"/>
    <property type="evidence" value="ECO:0007669"/>
    <property type="project" value="InterPro"/>
</dbReference>
<dbReference type="PANTHER" id="PTHR42646">
    <property type="entry name" value="FLAP ENDONUCLEASE XNI"/>
    <property type="match status" value="1"/>
</dbReference>
<dbReference type="InterPro" id="IPR036279">
    <property type="entry name" value="5-3_exonuclease_C_sf"/>
</dbReference>
<dbReference type="SMART" id="SM00475">
    <property type="entry name" value="53EXOc"/>
    <property type="match status" value="1"/>
</dbReference>
<protein>
    <recommendedName>
        <fullName evidence="5">5'-3' exonuclease domain-containing protein</fullName>
    </recommendedName>
</protein>
<dbReference type="PANTHER" id="PTHR42646:SF2">
    <property type="entry name" value="5'-3' EXONUCLEASE FAMILY PROTEIN"/>
    <property type="match status" value="1"/>
</dbReference>
<feature type="domain" description="5'-3' exonuclease" evidence="5">
    <location>
        <begin position="5"/>
        <end position="263"/>
    </location>
</feature>
<dbReference type="FunFam" id="1.10.150.20:FF:000003">
    <property type="entry name" value="DNA polymerase I"/>
    <property type="match status" value="1"/>
</dbReference>
<dbReference type="InterPro" id="IPR008918">
    <property type="entry name" value="HhH2"/>
</dbReference>
<dbReference type="Gene3D" id="1.10.150.20">
    <property type="entry name" value="5' to 3' exonuclease, C-terminal subdomain"/>
    <property type="match status" value="1"/>
</dbReference>
<dbReference type="EMBL" id="BKCM01000002">
    <property type="protein sequence ID" value="GEQ99761.1"/>
    <property type="molecule type" value="Genomic_DNA"/>
</dbReference>
<evidence type="ECO:0000313" key="6">
    <source>
        <dbReference type="EMBL" id="GEQ99761.1"/>
    </source>
</evidence>
<dbReference type="InterPro" id="IPR020046">
    <property type="entry name" value="5-3_exonucl_a-hlix_arch_N"/>
</dbReference>
<sequence>MTDSKHLYLVDGSGYIFRAYHALPPMTRKDGTPVNAVYGFSNMLLKLLKDVNEGEAPTHFAVIFDAARKSFRNDIYDAYKAHRPPAPDDLVPQFALIRKATNAFNVPAIEMEGYEADDIIATFATRARAEGWKVTIVSSDKDLMQLVSTDVSLFDSMKNRRIGAKEVHDKFGVIPEKVIDVQALCGDSVDNVPGVPGIGPKTAAQLIADYGDLETLLARAGEIKQPKRRENLLAHADDARMSKKLVTLHCDVPLEDWTLDKLAVSSMDRKSFWHLPTTTGSRPCGPVWCRIWGTASPAPARKKRKPPRSKPPITALLTRWRIWSAGSPASAIPALWPWIRKPPLWTPCAQSWLVSLYR</sequence>
<dbReference type="FunFam" id="3.40.50.1010:FF:000001">
    <property type="entry name" value="DNA polymerase I"/>
    <property type="match status" value="1"/>
</dbReference>
<dbReference type="GO" id="GO:0003677">
    <property type="term" value="F:DNA binding"/>
    <property type="evidence" value="ECO:0007669"/>
    <property type="project" value="UniProtKB-KW"/>
</dbReference>
<accession>A0A5A7MV25</accession>
<dbReference type="GO" id="GO:0017108">
    <property type="term" value="F:5'-flap endonuclease activity"/>
    <property type="evidence" value="ECO:0007669"/>
    <property type="project" value="InterPro"/>
</dbReference>
<proteinExistence type="predicted"/>
<evidence type="ECO:0000256" key="2">
    <source>
        <dbReference type="ARBA" id="ARBA00022801"/>
    </source>
</evidence>
<dbReference type="AlphaFoldDB" id="A0A5A7MV25"/>
<reference evidence="6 7" key="1">
    <citation type="submission" date="2019-09" db="EMBL/GenBank/DDBJ databases">
        <title>NBRP : Genome information of microbial organism related human and environment.</title>
        <authorList>
            <person name="Hattori M."/>
            <person name="Oshima K."/>
            <person name="Inaba H."/>
            <person name="Suda W."/>
            <person name="Sakamoto M."/>
            <person name="Iino T."/>
            <person name="Kitahara M."/>
            <person name="Oshida Y."/>
            <person name="Iida T."/>
            <person name="Kudo T."/>
            <person name="Itoh T."/>
            <person name="Ohkuma M."/>
        </authorList>
    </citation>
    <scope>NUCLEOTIDE SEQUENCE [LARGE SCALE GENOMIC DNA]</scope>
    <source>
        <strain evidence="6 7">Mie-1</strain>
    </source>
</reference>
<dbReference type="Gene3D" id="3.40.50.1010">
    <property type="entry name" value="5'-nuclease"/>
    <property type="match status" value="1"/>
</dbReference>
<dbReference type="Pfam" id="PF02739">
    <property type="entry name" value="5_3_exonuc_N"/>
    <property type="match status" value="1"/>
</dbReference>
<comment type="caution">
    <text evidence="6">The sequence shown here is derived from an EMBL/GenBank/DDBJ whole genome shotgun (WGS) entry which is preliminary data.</text>
</comment>
<name>A0A5A7MV25_9PROT</name>